<dbReference type="PANTHER" id="PTHR16866:SF3">
    <property type="entry name" value="NEUROMEDIN-B"/>
    <property type="match status" value="1"/>
</dbReference>
<evidence type="ECO:0000256" key="4">
    <source>
        <dbReference type="ARBA" id="ARBA00022525"/>
    </source>
</evidence>
<accession>A0A671FYA8</accession>
<dbReference type="GO" id="GO:0005184">
    <property type="term" value="F:neuropeptide hormone activity"/>
    <property type="evidence" value="ECO:0007669"/>
    <property type="project" value="TreeGrafter"/>
</dbReference>
<evidence type="ECO:0000313" key="10">
    <source>
        <dbReference type="Proteomes" id="UP000585614"/>
    </source>
</evidence>
<name>A0A671FYA8_RHIFE</name>
<dbReference type="GO" id="GO:0031710">
    <property type="term" value="F:neuromedin B receptor binding"/>
    <property type="evidence" value="ECO:0007669"/>
    <property type="project" value="TreeGrafter"/>
</dbReference>
<keyword evidence="6" id="KW-0732">Signal</keyword>
<feature type="signal peptide" evidence="6">
    <location>
        <begin position="1"/>
        <end position="25"/>
    </location>
</feature>
<dbReference type="GO" id="GO:0043005">
    <property type="term" value="C:neuron projection"/>
    <property type="evidence" value="ECO:0007669"/>
    <property type="project" value="UniProtKB-SubCell"/>
</dbReference>
<evidence type="ECO:0000256" key="3">
    <source>
        <dbReference type="ARBA" id="ARBA00010012"/>
    </source>
</evidence>
<protein>
    <submittedName>
        <fullName evidence="7 8">Neuromedin B</fullName>
    </submittedName>
</protein>
<evidence type="ECO:0000256" key="6">
    <source>
        <dbReference type="SAM" id="SignalP"/>
    </source>
</evidence>
<dbReference type="GO" id="GO:0046887">
    <property type="term" value="P:positive regulation of hormone secretion"/>
    <property type="evidence" value="ECO:0007669"/>
    <property type="project" value="TreeGrafter"/>
</dbReference>
<dbReference type="RefSeq" id="XP_032956021.1">
    <property type="nucleotide sequence ID" value="XM_033100130.1"/>
</dbReference>
<dbReference type="Proteomes" id="UP000585614">
    <property type="component" value="Unassembled WGS sequence"/>
</dbReference>
<gene>
    <name evidence="8" type="primary">NMB</name>
    <name evidence="7" type="ORF">mRhiFer1_011906</name>
</gene>
<evidence type="ECO:0000256" key="2">
    <source>
        <dbReference type="ARBA" id="ARBA00004613"/>
    </source>
</evidence>
<reference evidence="8 9" key="2">
    <citation type="journal article" date="2018" name="Annu Rev Anim Biosci">
        <title>Bat Biology, Genomes, and the Bat1K Project: To Generate Chromosome-Level Genomes for All Living Bat Species.</title>
        <authorList>
            <person name="Teeling E.C."/>
            <person name="Vernes S.C."/>
            <person name="Davalos L.M."/>
            <person name="Ray D.A."/>
            <person name="Gilbert M.T.P."/>
            <person name="Myers E."/>
        </authorList>
    </citation>
    <scope>NUCLEOTIDE SEQUENCE</scope>
</reference>
<dbReference type="GeneTree" id="ENSGT00940000154470"/>
<dbReference type="GeneID" id="117018864"/>
<evidence type="ECO:0000313" key="8">
    <source>
        <dbReference type="Ensembl" id="ENSRFEP00010030696.1"/>
    </source>
</evidence>
<keyword evidence="4" id="KW-0964">Secreted</keyword>
<comment type="subcellular location">
    <subcellularLocation>
        <location evidence="1">Cell projection</location>
        <location evidence="1">Neuron projection</location>
    </subcellularLocation>
    <subcellularLocation>
        <location evidence="2">Secreted</location>
    </subcellularLocation>
</comment>
<evidence type="ECO:0000313" key="9">
    <source>
        <dbReference type="Proteomes" id="UP000472240"/>
    </source>
</evidence>
<comment type="similarity">
    <text evidence="3">Belongs to the bombesin/neuromedin-B/ranatensin family.</text>
</comment>
<keyword evidence="5" id="KW-0027">Amidation</keyword>
<evidence type="ECO:0000313" key="7">
    <source>
        <dbReference type="EMBL" id="KAF6273308.1"/>
    </source>
</evidence>
<proteinExistence type="inferred from homology"/>
<dbReference type="EMBL" id="JACAGC010000028">
    <property type="protein sequence ID" value="KAF6273308.1"/>
    <property type="molecule type" value="Genomic_DNA"/>
</dbReference>
<dbReference type="PROSITE" id="PS00257">
    <property type="entry name" value="BOMBESIN"/>
    <property type="match status" value="1"/>
</dbReference>
<organism evidence="8 9">
    <name type="scientific">Rhinolophus ferrumequinum</name>
    <name type="common">Greater horseshoe bat</name>
    <dbReference type="NCBI Taxonomy" id="59479"/>
    <lineage>
        <taxon>Eukaryota</taxon>
        <taxon>Metazoa</taxon>
        <taxon>Chordata</taxon>
        <taxon>Craniata</taxon>
        <taxon>Vertebrata</taxon>
        <taxon>Euteleostomi</taxon>
        <taxon>Mammalia</taxon>
        <taxon>Eutheria</taxon>
        <taxon>Laurasiatheria</taxon>
        <taxon>Chiroptera</taxon>
        <taxon>Yinpterochiroptera</taxon>
        <taxon>Rhinolophoidea</taxon>
        <taxon>Rhinolophidae</taxon>
        <taxon>Rhinolophinae</taxon>
        <taxon>Rhinolophus</taxon>
    </lineage>
</organism>
<reference evidence="8 9" key="3">
    <citation type="submission" date="2018-12" db="EMBL/GenBank/DDBJ databases">
        <title>G10K-VGP greater horseshoe bat female genome, primary haplotype.</title>
        <authorList>
            <person name="Teeling E."/>
            <person name="Myers G."/>
            <person name="Vernes S."/>
            <person name="Pippel M."/>
            <person name="Winkler S."/>
            <person name="Fedrigo O."/>
            <person name="Rhie A."/>
            <person name="Koren S."/>
            <person name="Phillippy A."/>
            <person name="Lewin H."/>
            <person name="Damas J."/>
            <person name="Howe K."/>
            <person name="Mountcastle J."/>
            <person name="Jarvis E.D."/>
        </authorList>
    </citation>
    <scope>NUCLEOTIDE SEQUENCE [LARGE SCALE GENOMIC DNA]</scope>
</reference>
<reference evidence="8" key="5">
    <citation type="submission" date="2025-05" db="UniProtKB">
        <authorList>
            <consortium name="Ensembl"/>
        </authorList>
    </citation>
    <scope>IDENTIFICATION</scope>
</reference>
<dbReference type="CTD" id="4828"/>
<dbReference type="InterPro" id="IPR000874">
    <property type="entry name" value="Bombesin"/>
</dbReference>
<keyword evidence="9" id="KW-1185">Reference proteome</keyword>
<reference evidence="7 10" key="4">
    <citation type="journal article" date="2020" name="Nature">
        <title>Six reference-quality genomes reveal evolution of bat adaptations.</title>
        <authorList>
            <person name="Jebb D."/>
            <person name="Huang Z."/>
            <person name="Pippel M."/>
            <person name="Hughes G.M."/>
            <person name="Lavrichenko K."/>
            <person name="Devanna P."/>
            <person name="Winkler S."/>
            <person name="Jermiin L.S."/>
            <person name="Skirmuntt E.C."/>
            <person name="Katzourakis A."/>
            <person name="Burkitt-Gray L."/>
            <person name="Ray D.A."/>
            <person name="Sullivan K.A.M."/>
            <person name="Roscito J.G."/>
            <person name="Kirilenko B.M."/>
            <person name="Davalos L.M."/>
            <person name="Corthals A.P."/>
            <person name="Power M.L."/>
            <person name="Jones G."/>
            <person name="Ransome R.D."/>
            <person name="Dechmann D.K.N."/>
            <person name="Locatelli A.G."/>
            <person name="Puechmaille S.J."/>
            <person name="Fedrigo O."/>
            <person name="Jarvis E.D."/>
            <person name="Hiller M."/>
            <person name="Vernes S.C."/>
            <person name="Myers E.W."/>
            <person name="Teeling E.C."/>
        </authorList>
    </citation>
    <scope>NUCLEOTIDE SEQUENCE [LARGE SCALE GENOMIC DNA]</scope>
    <source>
        <strain evidence="7">MRhiFer1</strain>
        <tissue evidence="7">Lung</tissue>
    </source>
</reference>
<dbReference type="Proteomes" id="UP000472240">
    <property type="component" value="Chromosome 28"/>
</dbReference>
<reference evidence="8 9" key="1">
    <citation type="journal article" date="2015" name="Annu Rev Anim Biosci">
        <title>The Genome 10K Project: a way forward.</title>
        <authorList>
            <person name="Koepfli K.P."/>
            <person name="Paten B."/>
            <person name="O'Brien S.J."/>
            <person name="Koepfli K.P."/>
            <person name="Paten B."/>
            <person name="Antunes A."/>
            <person name="Belov K."/>
            <person name="Bustamante C."/>
            <person name="Castoe T.A."/>
            <person name="Clawson H."/>
            <person name="Crawford A.J."/>
            <person name="Diekhans M."/>
            <person name="Distel D."/>
            <person name="Durbin R."/>
            <person name="Earl D."/>
            <person name="Fujita M.K."/>
            <person name="Gamble T."/>
            <person name="Georges A."/>
            <person name="Gemmell N."/>
            <person name="Gilbert M.T."/>
            <person name="Graves J.M."/>
            <person name="Green R.E."/>
            <person name="Hickey G."/>
            <person name="Jarvis E.D."/>
            <person name="Johnson W."/>
            <person name="Komissarov A."/>
            <person name="Korf I."/>
            <person name="Kuhn R."/>
            <person name="Larkin D.M."/>
            <person name="Lewin H."/>
            <person name="Lopez J.V."/>
            <person name="Ma J."/>
            <person name="Marques-Bonet T."/>
            <person name="Miller W."/>
            <person name="Murphy R."/>
            <person name="Pevzner P."/>
            <person name="Shapiro B."/>
            <person name="Steiner C."/>
            <person name="Tamazian G."/>
            <person name="Venkatesh B."/>
            <person name="Wang J."/>
            <person name="Wayne R."/>
            <person name="Wiley E."/>
            <person name="Yang H."/>
            <person name="Zhang G."/>
            <person name="Haussler D."/>
            <person name="Ryder O."/>
            <person name="O'Brien S.J."/>
        </authorList>
    </citation>
    <scope>NUCLEOTIDE SEQUENCE</scope>
</reference>
<dbReference type="Pfam" id="PF02044">
    <property type="entry name" value="Bombesin"/>
    <property type="match status" value="1"/>
</dbReference>
<dbReference type="OMA" id="PSGCKSW"/>
<feature type="chain" id="PRO_5044626716" evidence="6">
    <location>
        <begin position="26"/>
        <end position="164"/>
    </location>
</feature>
<dbReference type="GO" id="GO:0005576">
    <property type="term" value="C:extracellular region"/>
    <property type="evidence" value="ECO:0007669"/>
    <property type="project" value="UniProtKB-SubCell"/>
</dbReference>
<dbReference type="Ensembl" id="ENSRFET00010033295.1">
    <property type="protein sequence ID" value="ENSRFEP00010030696.1"/>
    <property type="gene ID" value="ENSRFEG00010020310.1"/>
</dbReference>
<evidence type="ECO:0000256" key="1">
    <source>
        <dbReference type="ARBA" id="ARBA00004487"/>
    </source>
</evidence>
<dbReference type="AlphaFoldDB" id="A0A671FYA8"/>
<dbReference type="PANTHER" id="PTHR16866">
    <property type="entry name" value="GASTRIN-RELEASING PEPTIDE"/>
    <property type="match status" value="1"/>
</dbReference>
<evidence type="ECO:0000256" key="5">
    <source>
        <dbReference type="ARBA" id="ARBA00022815"/>
    </source>
</evidence>
<sequence length="164" mass="17768">MALRAEGARWISGLLLFAMLTASAARLSWDLPDPRSLASKIRVHPRGNLWATGHFMGKKSLEPPSPSLLGTAPQISLRDQRLQLSHDLLRILLLKKTLGTRLIAPAPHTQEAAGAKAAEVKRLMRKIRQRGLDCAHPGPVLNGTLVVAPSGCKSWAQISVTPIL</sequence>
<dbReference type="GO" id="GO:0007218">
    <property type="term" value="P:neuropeptide signaling pathway"/>
    <property type="evidence" value="ECO:0007669"/>
    <property type="project" value="InterPro"/>
</dbReference>